<dbReference type="SUPFAM" id="SSF51735">
    <property type="entry name" value="NAD(P)-binding Rossmann-fold domains"/>
    <property type="match status" value="1"/>
</dbReference>
<evidence type="ECO:0000256" key="6">
    <source>
        <dbReference type="RuleBase" id="RU361277"/>
    </source>
</evidence>
<proteinExistence type="inferred from homology"/>
<keyword evidence="3 6" id="KW-0479">Metal-binding</keyword>
<keyword evidence="4 6" id="KW-0862">Zinc</keyword>
<dbReference type="InterPro" id="IPR020843">
    <property type="entry name" value="ER"/>
</dbReference>
<name>A0AAE0DP64_9LECA</name>
<dbReference type="GO" id="GO:0008270">
    <property type="term" value="F:zinc ion binding"/>
    <property type="evidence" value="ECO:0007669"/>
    <property type="project" value="InterPro"/>
</dbReference>
<dbReference type="Gene3D" id="3.40.50.720">
    <property type="entry name" value="NAD(P)-binding Rossmann-like Domain"/>
    <property type="match status" value="1"/>
</dbReference>
<dbReference type="Pfam" id="PF08240">
    <property type="entry name" value="ADH_N"/>
    <property type="match status" value="1"/>
</dbReference>
<dbReference type="GO" id="GO:0003939">
    <property type="term" value="F:L-iditol 2-dehydrogenase (NAD+) activity"/>
    <property type="evidence" value="ECO:0007669"/>
    <property type="project" value="TreeGrafter"/>
</dbReference>
<dbReference type="PANTHER" id="PTHR43161">
    <property type="entry name" value="SORBITOL DEHYDROGENASE"/>
    <property type="match status" value="1"/>
</dbReference>
<feature type="domain" description="Enoyl reductase (ER)" evidence="7">
    <location>
        <begin position="12"/>
        <end position="313"/>
    </location>
</feature>
<accession>A0AAE0DP64</accession>
<dbReference type="GO" id="GO:0006062">
    <property type="term" value="P:sorbitol catabolic process"/>
    <property type="evidence" value="ECO:0007669"/>
    <property type="project" value="TreeGrafter"/>
</dbReference>
<comment type="cofactor">
    <cofactor evidence="1 6">
        <name>Zn(2+)</name>
        <dbReference type="ChEBI" id="CHEBI:29105"/>
    </cofactor>
</comment>
<comment type="caution">
    <text evidence="8">The sequence shown here is derived from an EMBL/GenBank/DDBJ whole genome shotgun (WGS) entry which is preliminary data.</text>
</comment>
<evidence type="ECO:0000256" key="3">
    <source>
        <dbReference type="ARBA" id="ARBA00022723"/>
    </source>
</evidence>
<evidence type="ECO:0000313" key="8">
    <source>
        <dbReference type="EMBL" id="KAK3177162.1"/>
    </source>
</evidence>
<evidence type="ECO:0000256" key="5">
    <source>
        <dbReference type="ARBA" id="ARBA00023002"/>
    </source>
</evidence>
<dbReference type="InterPro" id="IPR002328">
    <property type="entry name" value="ADH_Zn_CS"/>
</dbReference>
<comment type="similarity">
    <text evidence="2 6">Belongs to the zinc-containing alcohol dehydrogenase family.</text>
</comment>
<evidence type="ECO:0000313" key="9">
    <source>
        <dbReference type="Proteomes" id="UP001276659"/>
    </source>
</evidence>
<organism evidence="8 9">
    <name type="scientific">Lepraria neglecta</name>
    <dbReference type="NCBI Taxonomy" id="209136"/>
    <lineage>
        <taxon>Eukaryota</taxon>
        <taxon>Fungi</taxon>
        <taxon>Dikarya</taxon>
        <taxon>Ascomycota</taxon>
        <taxon>Pezizomycotina</taxon>
        <taxon>Lecanoromycetes</taxon>
        <taxon>OSLEUM clade</taxon>
        <taxon>Lecanoromycetidae</taxon>
        <taxon>Lecanorales</taxon>
        <taxon>Lecanorineae</taxon>
        <taxon>Stereocaulaceae</taxon>
        <taxon>Lepraria</taxon>
    </lineage>
</organism>
<dbReference type="PROSITE" id="PS00059">
    <property type="entry name" value="ADH_ZINC"/>
    <property type="match status" value="1"/>
</dbReference>
<keyword evidence="9" id="KW-1185">Reference proteome</keyword>
<keyword evidence="5" id="KW-0560">Oxidoreductase</keyword>
<evidence type="ECO:0000256" key="1">
    <source>
        <dbReference type="ARBA" id="ARBA00001947"/>
    </source>
</evidence>
<reference evidence="8" key="1">
    <citation type="submission" date="2022-11" db="EMBL/GenBank/DDBJ databases">
        <title>Chromosomal genome sequence assembly and mating type (MAT) locus characterization of the leprose asexual lichenized fungus Lepraria neglecta (Nyl.) Erichsen.</title>
        <authorList>
            <person name="Allen J.L."/>
            <person name="Pfeffer B."/>
        </authorList>
    </citation>
    <scope>NUCLEOTIDE SEQUENCE</scope>
    <source>
        <strain evidence="8">Allen 5258</strain>
    </source>
</reference>
<dbReference type="InterPro" id="IPR013149">
    <property type="entry name" value="ADH-like_C"/>
</dbReference>
<evidence type="ECO:0000256" key="4">
    <source>
        <dbReference type="ARBA" id="ARBA00022833"/>
    </source>
</evidence>
<protein>
    <recommendedName>
        <fullName evidence="7">Enoyl reductase (ER) domain-containing protein</fullName>
    </recommendedName>
</protein>
<sequence>MAQSCKASVLHGPKDLRPEDRILNLPGPKELQIAIQATTLCGSDLHYYKHYRNGDIQVQEPLSLGHESAGMVLAVGSQAEGFRRGDRVALEVGLPCEECERLPDHVSFDVGALLEPLSVAIHATRRAQITDGSSVLILGAGAIGLLCAAVSKVTGSGHVTIADIQQNRVAFATSRGFADSGVTTPLKQGHNIEEKLEIAKETAALACQRLETEAGSKGAFDATRPGGKVVIVGMGNPVQKIPISAAALREVDIVGTFRYANTYSEAIQIVAGPNSLLPDLTQLITHRYHGLAEVDRAFKMAGRSHDEASKIVLKVMVETE</sequence>
<dbReference type="AlphaFoldDB" id="A0AAE0DP64"/>
<dbReference type="Gene3D" id="3.90.180.10">
    <property type="entry name" value="Medium-chain alcohol dehydrogenases, catalytic domain"/>
    <property type="match status" value="2"/>
</dbReference>
<dbReference type="InterPro" id="IPR036291">
    <property type="entry name" value="NAD(P)-bd_dom_sf"/>
</dbReference>
<gene>
    <name evidence="8" type="ORF">OEA41_008490</name>
</gene>
<dbReference type="PANTHER" id="PTHR43161:SF25">
    <property type="entry name" value="ALCOHOL DEHYDROGENASE, PUTATIVE (AFU_ORTHOLOGUE AFUA_1G14390)-RELATED"/>
    <property type="match status" value="1"/>
</dbReference>
<dbReference type="EMBL" id="JASNWA010000004">
    <property type="protein sequence ID" value="KAK3177162.1"/>
    <property type="molecule type" value="Genomic_DNA"/>
</dbReference>
<dbReference type="SUPFAM" id="SSF50129">
    <property type="entry name" value="GroES-like"/>
    <property type="match status" value="1"/>
</dbReference>
<evidence type="ECO:0000259" key="7">
    <source>
        <dbReference type="SMART" id="SM00829"/>
    </source>
</evidence>
<dbReference type="Proteomes" id="UP001276659">
    <property type="component" value="Unassembled WGS sequence"/>
</dbReference>
<dbReference type="SMART" id="SM00829">
    <property type="entry name" value="PKS_ER"/>
    <property type="match status" value="1"/>
</dbReference>
<evidence type="ECO:0000256" key="2">
    <source>
        <dbReference type="ARBA" id="ARBA00008072"/>
    </source>
</evidence>
<dbReference type="Pfam" id="PF00107">
    <property type="entry name" value="ADH_zinc_N"/>
    <property type="match status" value="1"/>
</dbReference>
<dbReference type="InterPro" id="IPR011032">
    <property type="entry name" value="GroES-like_sf"/>
</dbReference>
<dbReference type="InterPro" id="IPR013154">
    <property type="entry name" value="ADH-like_N"/>
</dbReference>